<keyword evidence="7 9" id="KW-1133">Transmembrane helix</keyword>
<feature type="compositionally biased region" description="Basic and acidic residues" evidence="12">
    <location>
        <begin position="184"/>
        <end position="198"/>
    </location>
</feature>
<proteinExistence type="inferred from homology"/>
<feature type="active site" evidence="9">
    <location>
        <position position="163"/>
    </location>
</feature>
<feature type="active site" evidence="9">
    <location>
        <position position="149"/>
    </location>
</feature>
<evidence type="ECO:0000256" key="11">
    <source>
        <dbReference type="RuleBase" id="RU004181"/>
    </source>
</evidence>
<evidence type="ECO:0000256" key="10">
    <source>
        <dbReference type="RuleBase" id="RU000594"/>
    </source>
</evidence>
<dbReference type="UniPathway" id="UPA00665"/>
<dbReference type="AlphaFoldDB" id="A0A1G6SVA4"/>
<dbReference type="PROSITE" id="PS00855">
    <property type="entry name" value="SPASE_II"/>
    <property type="match status" value="1"/>
</dbReference>
<evidence type="ECO:0000256" key="4">
    <source>
        <dbReference type="ARBA" id="ARBA00022692"/>
    </source>
</evidence>
<evidence type="ECO:0000256" key="8">
    <source>
        <dbReference type="ARBA" id="ARBA00023136"/>
    </source>
</evidence>
<evidence type="ECO:0000256" key="5">
    <source>
        <dbReference type="ARBA" id="ARBA00022750"/>
    </source>
</evidence>
<comment type="similarity">
    <text evidence="1 9 11">Belongs to the peptidase A8 family.</text>
</comment>
<keyword evidence="2 9" id="KW-1003">Cell membrane</keyword>
<dbReference type="NCBIfam" id="TIGR00077">
    <property type="entry name" value="lspA"/>
    <property type="match status" value="1"/>
</dbReference>
<feature type="transmembrane region" description="Helical" evidence="9">
    <location>
        <begin position="117"/>
        <end position="137"/>
    </location>
</feature>
<comment type="subcellular location">
    <subcellularLocation>
        <location evidence="9">Cell membrane</location>
        <topology evidence="9">Multi-pass membrane protein</topology>
    </subcellularLocation>
</comment>
<dbReference type="GO" id="GO:0005886">
    <property type="term" value="C:plasma membrane"/>
    <property type="evidence" value="ECO:0007669"/>
    <property type="project" value="UniProtKB-SubCell"/>
</dbReference>
<dbReference type="OrthoDB" id="4308908at2"/>
<dbReference type="Proteomes" id="UP000199039">
    <property type="component" value="Unassembled WGS sequence"/>
</dbReference>
<name>A0A1G6SVA4_9MICO</name>
<dbReference type="RefSeq" id="WP_093184415.1">
    <property type="nucleotide sequence ID" value="NZ_FMYH01000006.1"/>
</dbReference>
<evidence type="ECO:0000256" key="7">
    <source>
        <dbReference type="ARBA" id="ARBA00022989"/>
    </source>
</evidence>
<dbReference type="EMBL" id="FMYH01000006">
    <property type="protein sequence ID" value="SDD20782.1"/>
    <property type="molecule type" value="Genomic_DNA"/>
</dbReference>
<feature type="transmembrane region" description="Helical" evidence="9">
    <location>
        <begin position="157"/>
        <end position="178"/>
    </location>
</feature>
<dbReference type="GO" id="GO:0004190">
    <property type="term" value="F:aspartic-type endopeptidase activity"/>
    <property type="evidence" value="ECO:0007669"/>
    <property type="project" value="UniProtKB-UniRule"/>
</dbReference>
<comment type="pathway">
    <text evidence="9">Protein modification; lipoprotein biosynthesis (signal peptide cleavage).</text>
</comment>
<sequence>MTVWDAGPLAEAAVGGVEESLSGHETRKRAPRAVGIALAVAVLGLIFDQVTKMLAMAQLSPGSRVPLIGDLLSLSLVHNPGAAFSIGSGAAWVFTVIGVLAVAVTIGVAVRLRGIRWGIALGLVLGGAVGNLVDRLMRPPSFGQGHVTDFLAYGDLFIGNIADVLVVSGVALLCLILIPSSRQPDHHERRDVDSERDSPNAQTDMSPARTTRAKGSSR</sequence>
<keyword evidence="6 9" id="KW-0378">Hydrolase</keyword>
<gene>
    <name evidence="9" type="primary">lspA</name>
    <name evidence="13" type="ORF">SAMN05216410_2944</name>
</gene>
<dbReference type="PRINTS" id="PR00781">
    <property type="entry name" value="LIPOSIGPTASE"/>
</dbReference>
<evidence type="ECO:0000256" key="1">
    <source>
        <dbReference type="ARBA" id="ARBA00006139"/>
    </source>
</evidence>
<evidence type="ECO:0000313" key="13">
    <source>
        <dbReference type="EMBL" id="SDD20782.1"/>
    </source>
</evidence>
<evidence type="ECO:0000313" key="14">
    <source>
        <dbReference type="Proteomes" id="UP000199039"/>
    </source>
</evidence>
<dbReference type="InterPro" id="IPR001872">
    <property type="entry name" value="Peptidase_A8"/>
</dbReference>
<accession>A0A1G6SVA4</accession>
<evidence type="ECO:0000256" key="6">
    <source>
        <dbReference type="ARBA" id="ARBA00022801"/>
    </source>
</evidence>
<keyword evidence="5 9" id="KW-0064">Aspartyl protease</keyword>
<evidence type="ECO:0000256" key="12">
    <source>
        <dbReference type="SAM" id="MobiDB-lite"/>
    </source>
</evidence>
<dbReference type="PANTHER" id="PTHR33695:SF1">
    <property type="entry name" value="LIPOPROTEIN SIGNAL PEPTIDASE"/>
    <property type="match status" value="1"/>
</dbReference>
<feature type="transmembrane region" description="Helical" evidence="9">
    <location>
        <begin position="30"/>
        <end position="47"/>
    </location>
</feature>
<dbReference type="STRING" id="1814289.SAMN05216410_2944"/>
<keyword evidence="8 9" id="KW-0472">Membrane</keyword>
<dbReference type="Pfam" id="PF01252">
    <property type="entry name" value="Peptidase_A8"/>
    <property type="match status" value="1"/>
</dbReference>
<dbReference type="GO" id="GO:0006508">
    <property type="term" value="P:proteolysis"/>
    <property type="evidence" value="ECO:0007669"/>
    <property type="project" value="UniProtKB-KW"/>
</dbReference>
<keyword evidence="4 9" id="KW-0812">Transmembrane</keyword>
<dbReference type="PANTHER" id="PTHR33695">
    <property type="entry name" value="LIPOPROTEIN SIGNAL PEPTIDASE"/>
    <property type="match status" value="1"/>
</dbReference>
<keyword evidence="3 9" id="KW-0645">Protease</keyword>
<comment type="function">
    <text evidence="9 10">This protein specifically catalyzes the removal of signal peptides from prolipoproteins.</text>
</comment>
<evidence type="ECO:0000256" key="2">
    <source>
        <dbReference type="ARBA" id="ARBA00022475"/>
    </source>
</evidence>
<feature type="transmembrane region" description="Helical" evidence="9">
    <location>
        <begin position="89"/>
        <end position="110"/>
    </location>
</feature>
<organism evidence="13 14">
    <name type="scientific">Sanguibacter gelidistatuariae</name>
    <dbReference type="NCBI Taxonomy" id="1814289"/>
    <lineage>
        <taxon>Bacteria</taxon>
        <taxon>Bacillati</taxon>
        <taxon>Actinomycetota</taxon>
        <taxon>Actinomycetes</taxon>
        <taxon>Micrococcales</taxon>
        <taxon>Sanguibacteraceae</taxon>
        <taxon>Sanguibacter</taxon>
    </lineage>
</organism>
<feature type="compositionally biased region" description="Polar residues" evidence="12">
    <location>
        <begin position="199"/>
        <end position="210"/>
    </location>
</feature>
<evidence type="ECO:0000256" key="9">
    <source>
        <dbReference type="HAMAP-Rule" id="MF_00161"/>
    </source>
</evidence>
<reference evidence="13 14" key="1">
    <citation type="submission" date="2016-09" db="EMBL/GenBank/DDBJ databases">
        <authorList>
            <person name="Capua I."/>
            <person name="De Benedictis P."/>
            <person name="Joannis T."/>
            <person name="Lombin L.H."/>
            <person name="Cattoli G."/>
        </authorList>
    </citation>
    <scope>NUCLEOTIDE SEQUENCE [LARGE SCALE GENOMIC DNA]</scope>
    <source>
        <strain evidence="13 14">ISLP-3</strain>
    </source>
</reference>
<protein>
    <recommendedName>
        <fullName evidence="9">Lipoprotein signal peptidase</fullName>
        <ecNumber evidence="9">3.4.23.36</ecNumber>
    </recommendedName>
    <alternativeName>
        <fullName evidence="9">Prolipoprotein signal peptidase</fullName>
    </alternativeName>
    <alternativeName>
        <fullName evidence="9">Signal peptidase II</fullName>
        <shortName evidence="9">SPase II</shortName>
    </alternativeName>
</protein>
<comment type="catalytic activity">
    <reaction evidence="9 10">
        <text>Release of signal peptides from bacterial membrane prolipoproteins. Hydrolyzes -Xaa-Yaa-Zaa-|-(S,diacylglyceryl)Cys-, in which Xaa is hydrophobic (preferably Leu), and Yaa (Ala or Ser) and Zaa (Gly or Ala) have small, neutral side chains.</text>
        <dbReference type="EC" id="3.4.23.36"/>
    </reaction>
</comment>
<dbReference type="HAMAP" id="MF_00161">
    <property type="entry name" value="LspA"/>
    <property type="match status" value="1"/>
</dbReference>
<evidence type="ECO:0000256" key="3">
    <source>
        <dbReference type="ARBA" id="ARBA00022670"/>
    </source>
</evidence>
<keyword evidence="14" id="KW-1185">Reference proteome</keyword>
<dbReference type="EC" id="3.4.23.36" evidence="9"/>
<feature type="region of interest" description="Disordered" evidence="12">
    <location>
        <begin position="184"/>
        <end position="218"/>
    </location>
</feature>